<evidence type="ECO:0000256" key="3">
    <source>
        <dbReference type="RuleBase" id="RU361153"/>
    </source>
</evidence>
<reference evidence="6 7" key="1">
    <citation type="submission" date="2014-11" db="EMBL/GenBank/DDBJ databases">
        <title>Draft Genome Sequence of Vibrio piscirenalis strains CECT 8603T and CECT 8604, two marine Gammaproteobacterium isolated from cultured gilthead sea bream (Sparus aurata).</title>
        <authorList>
            <person name="Arahal D.R."/>
            <person name="Rodrigo-Torres L."/>
            <person name="Lucena T."/>
            <person name="Pujalte M.J."/>
        </authorList>
    </citation>
    <scope>NUCLEOTIDE SEQUENCE [LARGE SCALE GENOMIC DNA]</scope>
    <source>
        <strain evidence="6 7">DCR 1-4-2</strain>
    </source>
</reference>
<dbReference type="Gene3D" id="3.20.20.80">
    <property type="entry name" value="Glycosidases"/>
    <property type="match status" value="1"/>
</dbReference>
<dbReference type="Pfam" id="PF00150">
    <property type="entry name" value="Cellulase"/>
    <property type="match status" value="1"/>
</dbReference>
<dbReference type="EMBL" id="JTKH01000025">
    <property type="protein sequence ID" value="KII75313.1"/>
    <property type="molecule type" value="Genomic_DNA"/>
</dbReference>
<feature type="chain" id="PRO_5009758669" description="Glycoside hydrolase family 5 domain-containing protein" evidence="4">
    <location>
        <begin position="22"/>
        <end position="535"/>
    </location>
</feature>
<dbReference type="PANTHER" id="PTHR37398:SF3">
    <property type="entry name" value="GLYCOSIDE HYDROLASE FAMILY 5 DOMAIN-CONTAINING PROTEIN"/>
    <property type="match status" value="1"/>
</dbReference>
<dbReference type="GO" id="GO:0000272">
    <property type="term" value="P:polysaccharide catabolic process"/>
    <property type="evidence" value="ECO:0007669"/>
    <property type="project" value="InterPro"/>
</dbReference>
<evidence type="ECO:0000313" key="7">
    <source>
        <dbReference type="Proteomes" id="UP000031672"/>
    </source>
</evidence>
<dbReference type="STRING" id="1461322.OJ16_18650"/>
<comment type="similarity">
    <text evidence="3">Belongs to the glycosyl hydrolase 5 (cellulase A) family.</text>
</comment>
<comment type="caution">
    <text evidence="6">The sequence shown here is derived from an EMBL/GenBank/DDBJ whole genome shotgun (WGS) entry which is preliminary data.</text>
</comment>
<dbReference type="PANTHER" id="PTHR37398">
    <property type="entry name" value="ENDO-BETA-1,4-MANNANASE"/>
    <property type="match status" value="1"/>
</dbReference>
<evidence type="ECO:0000313" key="6">
    <source>
        <dbReference type="EMBL" id="KII75313.1"/>
    </source>
</evidence>
<dbReference type="SUPFAM" id="SSF51445">
    <property type="entry name" value="(Trans)glycosidases"/>
    <property type="match status" value="1"/>
</dbReference>
<accession>A0A0C2NRE9</accession>
<keyword evidence="4" id="KW-0732">Signal</keyword>
<dbReference type="InterPro" id="IPR001547">
    <property type="entry name" value="Glyco_hydro_5"/>
</dbReference>
<keyword evidence="7" id="KW-1185">Reference proteome</keyword>
<feature type="signal peptide" evidence="4">
    <location>
        <begin position="1"/>
        <end position="21"/>
    </location>
</feature>
<evidence type="ECO:0000259" key="5">
    <source>
        <dbReference type="Pfam" id="PF00150"/>
    </source>
</evidence>
<accession>A0A0C2K067</accession>
<proteinExistence type="inferred from homology"/>
<keyword evidence="1 3" id="KW-0378">Hydrolase</keyword>
<dbReference type="InterPro" id="IPR017853">
    <property type="entry name" value="GH"/>
</dbReference>
<organism evidence="6 7">
    <name type="scientific">Vibrio renipiscarius</name>
    <dbReference type="NCBI Taxonomy" id="1461322"/>
    <lineage>
        <taxon>Bacteria</taxon>
        <taxon>Pseudomonadati</taxon>
        <taxon>Pseudomonadota</taxon>
        <taxon>Gammaproteobacteria</taxon>
        <taxon>Vibrionales</taxon>
        <taxon>Vibrionaceae</taxon>
        <taxon>Vibrio</taxon>
    </lineage>
</organism>
<evidence type="ECO:0000256" key="1">
    <source>
        <dbReference type="ARBA" id="ARBA00022801"/>
    </source>
</evidence>
<evidence type="ECO:0000256" key="2">
    <source>
        <dbReference type="ARBA" id="ARBA00023295"/>
    </source>
</evidence>
<feature type="domain" description="Glycoside hydrolase family 5" evidence="5">
    <location>
        <begin position="72"/>
        <end position="324"/>
    </location>
</feature>
<sequence length="535" mass="60552">MRPITLVTLTSLALISAIAMADIAPKPYQSFDAPTGQGTSKPYLTYQGKDVYLNAVNIAWIDYARDFGNGLNEARTIEIFDEIVKNGGNSVRWWIHVNGTQTPLWDGGKIASADKQKQTFDDIERALDLAAERGLYIMPTLWSFDMLSLNQHGVNDVAGNNFNFLTDDAVRQSYIDNFLNPLLDRVAGHPALIAIDLFNEPENMTEGWFVERENLKGQYQVTYEDIHRTTAVLSAAVHKKSKQLDKQVMTTTGSKSLVMFMVDGYGGTNYYSDERMIAYGGEDAPLDFYSPHYYDDMDKKGTWSPFYHNAKFWNLDKPIVMGEFYVDPYGYKPADFNYFDNAVGQQNLCPRLVNNGYAGGMAWQIFDYSDKSLHCINKAAKAMGKNVVEFVYPGMAFLDGMKLSSDFGKSKYLNRIEGDEQVTLKIDEPAGEKKVYLKLPVDKAEGANKVSFKVMLPQGARDSKITGGKFYMKDAKWQWNDAKWTNIKPNKWKTVTWKLTSPLTDIKELGFQFYGKPNGGEFKGEFIIDDIKFIK</sequence>
<gene>
    <name evidence="6" type="ORF">OJ16_18650</name>
</gene>
<evidence type="ECO:0000256" key="4">
    <source>
        <dbReference type="SAM" id="SignalP"/>
    </source>
</evidence>
<dbReference type="RefSeq" id="WP_040992880.1">
    <property type="nucleotide sequence ID" value="NZ_JTKH01000025.1"/>
</dbReference>
<dbReference type="Proteomes" id="UP000031672">
    <property type="component" value="Unassembled WGS sequence"/>
</dbReference>
<protein>
    <recommendedName>
        <fullName evidence="5">Glycoside hydrolase family 5 domain-containing protein</fullName>
    </recommendedName>
</protein>
<dbReference type="GO" id="GO:0004553">
    <property type="term" value="F:hydrolase activity, hydrolyzing O-glycosyl compounds"/>
    <property type="evidence" value="ECO:0007669"/>
    <property type="project" value="InterPro"/>
</dbReference>
<dbReference type="SMR" id="A0A0C2K067"/>
<name>A0A0C2K067_9VIBR</name>
<dbReference type="AlphaFoldDB" id="A0A0C2K067"/>
<dbReference type="OrthoDB" id="9802444at2"/>
<keyword evidence="2 3" id="KW-0326">Glycosidase</keyword>
<dbReference type="Gene3D" id="2.60.120.260">
    <property type="entry name" value="Galactose-binding domain-like"/>
    <property type="match status" value="1"/>
</dbReference>